<dbReference type="EMBL" id="FOXH01000001">
    <property type="protein sequence ID" value="SFP07017.1"/>
    <property type="molecule type" value="Genomic_DNA"/>
</dbReference>
<dbReference type="InterPro" id="IPR013325">
    <property type="entry name" value="RNA_pol_sigma_r2"/>
</dbReference>
<dbReference type="PANTHER" id="PTHR43133">
    <property type="entry name" value="RNA POLYMERASE ECF-TYPE SIGMA FACTO"/>
    <property type="match status" value="1"/>
</dbReference>
<name>A0A1I5MCE1_9BACT</name>
<evidence type="ECO:0000259" key="5">
    <source>
        <dbReference type="Pfam" id="PF04542"/>
    </source>
</evidence>
<feature type="domain" description="RNA polymerase sigma factor 70 region 4 type 2" evidence="6">
    <location>
        <begin position="140"/>
        <end position="179"/>
    </location>
</feature>
<dbReference type="InterPro" id="IPR036388">
    <property type="entry name" value="WH-like_DNA-bd_sf"/>
</dbReference>
<reference evidence="7 8" key="1">
    <citation type="submission" date="2016-10" db="EMBL/GenBank/DDBJ databases">
        <authorList>
            <person name="de Groot N.N."/>
        </authorList>
    </citation>
    <scope>NUCLEOTIDE SEQUENCE [LARGE SCALE GENOMIC DNA]</scope>
    <source>
        <strain evidence="8">E92,LMG 26720,CCM 7988</strain>
    </source>
</reference>
<dbReference type="Gene3D" id="1.10.1740.10">
    <property type="match status" value="1"/>
</dbReference>
<dbReference type="GO" id="GO:0016987">
    <property type="term" value="F:sigma factor activity"/>
    <property type="evidence" value="ECO:0007669"/>
    <property type="project" value="UniProtKB-KW"/>
</dbReference>
<evidence type="ECO:0000313" key="8">
    <source>
        <dbReference type="Proteomes" id="UP000199306"/>
    </source>
</evidence>
<evidence type="ECO:0000313" key="7">
    <source>
        <dbReference type="EMBL" id="SFP07017.1"/>
    </source>
</evidence>
<evidence type="ECO:0000256" key="1">
    <source>
        <dbReference type="ARBA" id="ARBA00010641"/>
    </source>
</evidence>
<proteinExistence type="inferred from homology"/>
<dbReference type="SUPFAM" id="SSF88659">
    <property type="entry name" value="Sigma3 and sigma4 domains of RNA polymerase sigma factors"/>
    <property type="match status" value="1"/>
</dbReference>
<evidence type="ECO:0000259" key="6">
    <source>
        <dbReference type="Pfam" id="PF08281"/>
    </source>
</evidence>
<protein>
    <submittedName>
        <fullName evidence="7">RNA polymerase sigma factor, sigma-70 family</fullName>
    </submittedName>
</protein>
<dbReference type="InterPro" id="IPR013249">
    <property type="entry name" value="RNA_pol_sigma70_r4_t2"/>
</dbReference>
<dbReference type="InterPro" id="IPR039425">
    <property type="entry name" value="RNA_pol_sigma-70-like"/>
</dbReference>
<evidence type="ECO:0000256" key="3">
    <source>
        <dbReference type="ARBA" id="ARBA00023082"/>
    </source>
</evidence>
<dbReference type="InterPro" id="IPR014284">
    <property type="entry name" value="RNA_pol_sigma-70_dom"/>
</dbReference>
<dbReference type="AlphaFoldDB" id="A0A1I5MCE1"/>
<organism evidence="7 8">
    <name type="scientific">Pseudarcicella hirudinis</name>
    <dbReference type="NCBI Taxonomy" id="1079859"/>
    <lineage>
        <taxon>Bacteria</taxon>
        <taxon>Pseudomonadati</taxon>
        <taxon>Bacteroidota</taxon>
        <taxon>Cytophagia</taxon>
        <taxon>Cytophagales</taxon>
        <taxon>Flectobacillaceae</taxon>
        <taxon>Pseudarcicella</taxon>
    </lineage>
</organism>
<comment type="similarity">
    <text evidence="1">Belongs to the sigma-70 factor family. ECF subfamily.</text>
</comment>
<dbReference type="PANTHER" id="PTHR43133:SF46">
    <property type="entry name" value="RNA POLYMERASE SIGMA-70 FACTOR ECF SUBFAMILY"/>
    <property type="match status" value="1"/>
</dbReference>
<sequence>MKISLDNLDQQVTDSEIWCQFKSGDEKALSELMSRYFRSLLHYGTKFTRKHSLIEDVIQDLFLELLERRNFIGNPPSVKNYLFKALRNNLIRAINDDSLSFSLIEKDDLLVEIDNIEEILVKADESEELHSKINHFFTLLSKRQKEALFLKYYENLSNDEIAQIMGINKQSVSNLLQQSITILRNNWVLLLIISLL</sequence>
<dbReference type="InterPro" id="IPR007627">
    <property type="entry name" value="RNA_pol_sigma70_r2"/>
</dbReference>
<dbReference type="GO" id="GO:0006352">
    <property type="term" value="P:DNA-templated transcription initiation"/>
    <property type="evidence" value="ECO:0007669"/>
    <property type="project" value="InterPro"/>
</dbReference>
<dbReference type="InterPro" id="IPR013324">
    <property type="entry name" value="RNA_pol_sigma_r3/r4-like"/>
</dbReference>
<accession>A0A1I5MCE1</accession>
<keyword evidence="8" id="KW-1185">Reference proteome</keyword>
<keyword evidence="3" id="KW-0731">Sigma factor</keyword>
<dbReference type="GO" id="GO:0003677">
    <property type="term" value="F:DNA binding"/>
    <property type="evidence" value="ECO:0007669"/>
    <property type="project" value="InterPro"/>
</dbReference>
<keyword evidence="2" id="KW-0805">Transcription regulation</keyword>
<dbReference type="Pfam" id="PF04542">
    <property type="entry name" value="Sigma70_r2"/>
    <property type="match status" value="1"/>
</dbReference>
<dbReference type="NCBIfam" id="TIGR02937">
    <property type="entry name" value="sigma70-ECF"/>
    <property type="match status" value="1"/>
</dbReference>
<gene>
    <name evidence="7" type="ORF">SAMN04515674_101231</name>
</gene>
<dbReference type="Gene3D" id="1.10.10.10">
    <property type="entry name" value="Winged helix-like DNA-binding domain superfamily/Winged helix DNA-binding domain"/>
    <property type="match status" value="1"/>
</dbReference>
<dbReference type="SUPFAM" id="SSF88946">
    <property type="entry name" value="Sigma2 domain of RNA polymerase sigma factors"/>
    <property type="match status" value="1"/>
</dbReference>
<dbReference type="RefSeq" id="WP_092010856.1">
    <property type="nucleotide sequence ID" value="NZ_FOXH01000001.1"/>
</dbReference>
<feature type="domain" description="RNA polymerase sigma-70 region 2" evidence="5">
    <location>
        <begin position="32"/>
        <end position="96"/>
    </location>
</feature>
<dbReference type="Proteomes" id="UP000199306">
    <property type="component" value="Unassembled WGS sequence"/>
</dbReference>
<dbReference type="Pfam" id="PF08281">
    <property type="entry name" value="Sigma70_r4_2"/>
    <property type="match status" value="1"/>
</dbReference>
<evidence type="ECO:0000256" key="4">
    <source>
        <dbReference type="ARBA" id="ARBA00023163"/>
    </source>
</evidence>
<evidence type="ECO:0000256" key="2">
    <source>
        <dbReference type="ARBA" id="ARBA00023015"/>
    </source>
</evidence>
<dbReference type="OrthoDB" id="9150024at2"/>
<keyword evidence="4" id="KW-0804">Transcription</keyword>
<dbReference type="STRING" id="1079859.SAMN04515674_101231"/>